<reference evidence="9" key="2">
    <citation type="submission" date="2023-05" db="EMBL/GenBank/DDBJ databases">
        <authorList>
            <consortium name="Lawrence Berkeley National Laboratory"/>
            <person name="Steindorff A."/>
            <person name="Hensen N."/>
            <person name="Bonometti L."/>
            <person name="Westerberg I."/>
            <person name="Brannstrom I.O."/>
            <person name="Guillou S."/>
            <person name="Cros-Aarteil S."/>
            <person name="Calhoun S."/>
            <person name="Haridas S."/>
            <person name="Kuo A."/>
            <person name="Mondo S."/>
            <person name="Pangilinan J."/>
            <person name="Riley R."/>
            <person name="Labutti K."/>
            <person name="Andreopoulos B."/>
            <person name="Lipzen A."/>
            <person name="Chen C."/>
            <person name="Yanf M."/>
            <person name="Daum C."/>
            <person name="Ng V."/>
            <person name="Clum A."/>
            <person name="Ohm R."/>
            <person name="Martin F."/>
            <person name="Silar P."/>
            <person name="Natvig D."/>
            <person name="Lalanne C."/>
            <person name="Gautier V."/>
            <person name="Ament-Velasquez S.L."/>
            <person name="Kruys A."/>
            <person name="Hutchinson M.I."/>
            <person name="Powell A.J."/>
            <person name="Barry K."/>
            <person name="Miller A.N."/>
            <person name="Grigoriev I.V."/>
            <person name="Debuchy R."/>
            <person name="Gladieux P."/>
            <person name="Thoren M.H."/>
            <person name="Johannesson H."/>
        </authorList>
    </citation>
    <scope>NUCLEOTIDE SEQUENCE</scope>
    <source>
        <strain evidence="9">CBS 508.74</strain>
    </source>
</reference>
<proteinExistence type="predicted"/>
<dbReference type="Pfam" id="PF10568">
    <property type="entry name" value="Tom37"/>
    <property type="match status" value="1"/>
</dbReference>
<dbReference type="GeneID" id="89933174"/>
<dbReference type="Proteomes" id="UP001302812">
    <property type="component" value="Unassembled WGS sequence"/>
</dbReference>
<evidence type="ECO:0000256" key="1">
    <source>
        <dbReference type="ARBA" id="ARBA00004294"/>
    </source>
</evidence>
<evidence type="ECO:0000256" key="5">
    <source>
        <dbReference type="ARBA" id="ARBA00023128"/>
    </source>
</evidence>
<keyword evidence="10" id="KW-1185">Reference proteome</keyword>
<dbReference type="PANTHER" id="PTHR12289">
    <property type="entry name" value="METAXIN RELATED"/>
    <property type="match status" value="1"/>
</dbReference>
<evidence type="ECO:0000256" key="2">
    <source>
        <dbReference type="ARBA" id="ARBA00022448"/>
    </source>
</evidence>
<organism evidence="9 10">
    <name type="scientific">Canariomyces notabilis</name>
    <dbReference type="NCBI Taxonomy" id="2074819"/>
    <lineage>
        <taxon>Eukaryota</taxon>
        <taxon>Fungi</taxon>
        <taxon>Dikarya</taxon>
        <taxon>Ascomycota</taxon>
        <taxon>Pezizomycotina</taxon>
        <taxon>Sordariomycetes</taxon>
        <taxon>Sordariomycetidae</taxon>
        <taxon>Sordariales</taxon>
        <taxon>Chaetomiaceae</taxon>
        <taxon>Canariomyces</taxon>
    </lineage>
</organism>
<keyword evidence="3" id="KW-1000">Mitochondrion outer membrane</keyword>
<dbReference type="GO" id="GO:0001401">
    <property type="term" value="C:SAM complex"/>
    <property type="evidence" value="ECO:0007669"/>
    <property type="project" value="InterPro"/>
</dbReference>
<accession>A0AAN6YWT7</accession>
<keyword evidence="7" id="KW-0812">Transmembrane</keyword>
<dbReference type="InterPro" id="IPR019564">
    <property type="entry name" value="Sam37/metaxin_N"/>
</dbReference>
<dbReference type="AlphaFoldDB" id="A0AAN6YWT7"/>
<feature type="transmembrane region" description="Helical" evidence="7">
    <location>
        <begin position="392"/>
        <end position="412"/>
    </location>
</feature>
<keyword evidence="5" id="KW-0496">Mitochondrion</keyword>
<comment type="subcellular location">
    <subcellularLocation>
        <location evidence="1">Mitochondrion outer membrane</location>
    </subcellularLocation>
</comment>
<keyword evidence="7" id="KW-1133">Transmembrane helix</keyword>
<dbReference type="RefSeq" id="XP_064674247.1">
    <property type="nucleotide sequence ID" value="XM_064809051.1"/>
</dbReference>
<dbReference type="GO" id="GO:0007005">
    <property type="term" value="P:mitochondrion organization"/>
    <property type="evidence" value="ECO:0007669"/>
    <property type="project" value="TreeGrafter"/>
</dbReference>
<evidence type="ECO:0000256" key="7">
    <source>
        <dbReference type="SAM" id="Phobius"/>
    </source>
</evidence>
<dbReference type="GO" id="GO:0015031">
    <property type="term" value="P:protein transport"/>
    <property type="evidence" value="ECO:0007669"/>
    <property type="project" value="UniProtKB-KW"/>
</dbReference>
<evidence type="ECO:0000256" key="3">
    <source>
        <dbReference type="ARBA" id="ARBA00022787"/>
    </source>
</evidence>
<evidence type="ECO:0000313" key="10">
    <source>
        <dbReference type="Proteomes" id="UP001302812"/>
    </source>
</evidence>
<dbReference type="InterPro" id="IPR050931">
    <property type="entry name" value="Mito_Protein_Transport_Metaxin"/>
</dbReference>
<comment type="caution">
    <text evidence="9">The sequence shown here is derived from an EMBL/GenBank/DDBJ whole genome shotgun (WGS) entry which is preliminary data.</text>
</comment>
<evidence type="ECO:0000256" key="6">
    <source>
        <dbReference type="ARBA" id="ARBA00023136"/>
    </source>
</evidence>
<gene>
    <name evidence="9" type="ORF">N656DRAFT_265367</name>
</gene>
<keyword evidence="2" id="KW-0813">Transport</keyword>
<dbReference type="PANTHER" id="PTHR12289:SF41">
    <property type="entry name" value="FAILED AXON CONNECTIONS-RELATED"/>
    <property type="match status" value="1"/>
</dbReference>
<sequence>MALQLYVWGPAFGLPSLDAECLAAIAYLAQTTNPAEYELIQSSPSGVPTQHLPALYNPSTSTWTSGYFAITRHLSFHPLPSFHSSSSSSSSTTPTARKAAADSSAYTAFLTAHAAPLLALSLYVSSANYSAATRPAYSAVLPLPLPWTEPPAVRAAQRRAAAHLGMSALDTDADRSSSGGEEREEAGWVAVPSRSSLGIGKGKPRMGMSVQGMLAPEDKARIRLEGLASDVLDVLAPVDWDGQDVAARCLAFGYLALMALPEVPRPWLREVIERRYQALGKFVERFIGDVFAGGIQALPWVQDREGMSVVGVGARFARGVLAEVPWFGEQWCRWWVARKKRQERKGRGLKTGPSGDLLLVSWLGCTLIAMSAGIFFYRGLPPFGAAVQTWRRPAAMLSTLGAAGALFSGTLYGL</sequence>
<keyword evidence="4" id="KW-0653">Protein transport</keyword>
<keyword evidence="6 7" id="KW-0472">Membrane</keyword>
<name>A0AAN6YWT7_9PEZI</name>
<reference evidence="9" key="1">
    <citation type="journal article" date="2023" name="Mol. Phylogenet. Evol.">
        <title>Genome-scale phylogeny and comparative genomics of the fungal order Sordariales.</title>
        <authorList>
            <person name="Hensen N."/>
            <person name="Bonometti L."/>
            <person name="Westerberg I."/>
            <person name="Brannstrom I.O."/>
            <person name="Guillou S."/>
            <person name="Cros-Aarteil S."/>
            <person name="Calhoun S."/>
            <person name="Haridas S."/>
            <person name="Kuo A."/>
            <person name="Mondo S."/>
            <person name="Pangilinan J."/>
            <person name="Riley R."/>
            <person name="LaButti K."/>
            <person name="Andreopoulos B."/>
            <person name="Lipzen A."/>
            <person name="Chen C."/>
            <person name="Yan M."/>
            <person name="Daum C."/>
            <person name="Ng V."/>
            <person name="Clum A."/>
            <person name="Steindorff A."/>
            <person name="Ohm R.A."/>
            <person name="Martin F."/>
            <person name="Silar P."/>
            <person name="Natvig D.O."/>
            <person name="Lalanne C."/>
            <person name="Gautier V."/>
            <person name="Ament-Velasquez S.L."/>
            <person name="Kruys A."/>
            <person name="Hutchinson M.I."/>
            <person name="Powell A.J."/>
            <person name="Barry K."/>
            <person name="Miller A.N."/>
            <person name="Grigoriev I.V."/>
            <person name="Debuchy R."/>
            <person name="Gladieux P."/>
            <person name="Hiltunen Thoren M."/>
            <person name="Johannesson H."/>
        </authorList>
    </citation>
    <scope>NUCLEOTIDE SEQUENCE</scope>
    <source>
        <strain evidence="9">CBS 508.74</strain>
    </source>
</reference>
<feature type="transmembrane region" description="Helical" evidence="7">
    <location>
        <begin position="357"/>
        <end position="380"/>
    </location>
</feature>
<protein>
    <recommendedName>
        <fullName evidence="8">Mitochondrial outer membrane transport complex Sam37/metaxin N-terminal domain-containing protein</fullName>
    </recommendedName>
</protein>
<feature type="domain" description="Mitochondrial outer membrane transport complex Sam37/metaxin N-terminal" evidence="8">
    <location>
        <begin position="21"/>
        <end position="154"/>
    </location>
</feature>
<dbReference type="EMBL" id="MU853333">
    <property type="protein sequence ID" value="KAK4116677.1"/>
    <property type="molecule type" value="Genomic_DNA"/>
</dbReference>
<evidence type="ECO:0000256" key="4">
    <source>
        <dbReference type="ARBA" id="ARBA00022927"/>
    </source>
</evidence>
<evidence type="ECO:0000313" key="9">
    <source>
        <dbReference type="EMBL" id="KAK4116677.1"/>
    </source>
</evidence>
<evidence type="ECO:0000259" key="8">
    <source>
        <dbReference type="Pfam" id="PF10568"/>
    </source>
</evidence>